<keyword evidence="2" id="KW-1185">Reference proteome</keyword>
<protein>
    <submittedName>
        <fullName evidence="1">Uncharacterized protein</fullName>
    </submittedName>
</protein>
<gene>
    <name evidence="1" type="ORF">CBP51_17250</name>
</gene>
<evidence type="ECO:0000313" key="1">
    <source>
        <dbReference type="EMBL" id="OZY84906.1"/>
    </source>
</evidence>
<sequence>MPAIITLSGNITYDFVPHAAEQDGLDYTATVARPGRGLLVELLDANNQVLTSTISSQTGAYSLNATRDKLVRVRVKAQLLSESDNSAQWDFKVTDNTSNNSVYAMAGSLLAANEATAVRDLNASSGWSGAAYTQPRVAAPFAIIDAIFTGVERLLAVDDALQFPSLELRWSEDNNTADGDLALGEIATSFYSSDLNAIYILGSENDDTDEYDRHVILHEWGHYIEAKLSRSDSIGGSHQSDDKLDFRVAMSEGFSNAFSAMLLDDPVYRDTSGVQQSDDFRIAVNRIDNTVRGWYSEASVQSIFYNFYVSDTNKTARDIADVFTVIRRDNYINSDAFVSIYLFAEQLRAADPTVTPTINSLLIGQNIAITDRFGADESNSGGAAAHLPIYKTLPLNNTAVNVCSTNNQGAYNKLGVSQFLLLNVVSAGNYRITAAESGTVSSDSDPNMYLYFRGEILQEATSAMVGSETLTHSLLPGAYVLELVDDRAVRDDFNGNAYACFDVRAFQLN</sequence>
<name>A0A266Q5L8_9GAMM</name>
<comment type="caution">
    <text evidence="1">The sequence shown here is derived from an EMBL/GenBank/DDBJ whole genome shotgun (WGS) entry which is preliminary data.</text>
</comment>
<accession>A0A266Q5L8</accession>
<organism evidence="1 2">
    <name type="scientific">Cellvibrio mixtus</name>
    <dbReference type="NCBI Taxonomy" id="39650"/>
    <lineage>
        <taxon>Bacteria</taxon>
        <taxon>Pseudomonadati</taxon>
        <taxon>Pseudomonadota</taxon>
        <taxon>Gammaproteobacteria</taxon>
        <taxon>Cellvibrionales</taxon>
        <taxon>Cellvibrionaceae</taxon>
        <taxon>Cellvibrio</taxon>
    </lineage>
</organism>
<dbReference type="Proteomes" id="UP000216101">
    <property type="component" value="Unassembled WGS sequence"/>
</dbReference>
<proteinExistence type="predicted"/>
<dbReference type="EMBL" id="NHNI01000002">
    <property type="protein sequence ID" value="OZY84906.1"/>
    <property type="molecule type" value="Genomic_DNA"/>
</dbReference>
<reference evidence="2" key="1">
    <citation type="submission" date="2017-05" db="EMBL/GenBank/DDBJ databases">
        <authorList>
            <person name="Barney B.M."/>
        </authorList>
    </citation>
    <scope>NUCLEOTIDE SEQUENCE [LARGE SCALE GENOMIC DNA]</scope>
    <source>
        <strain evidence="2">PSBB022</strain>
    </source>
</reference>
<evidence type="ECO:0000313" key="2">
    <source>
        <dbReference type="Proteomes" id="UP000216101"/>
    </source>
</evidence>
<dbReference type="AlphaFoldDB" id="A0A266Q5L8"/>